<proteinExistence type="predicted"/>
<name>A0A4R5Q7J2_9PROT</name>
<dbReference type="EMBL" id="SMSJ01000119">
    <property type="protein sequence ID" value="TDH58459.1"/>
    <property type="molecule type" value="Genomic_DNA"/>
</dbReference>
<evidence type="ECO:0000259" key="2">
    <source>
        <dbReference type="Pfam" id="PF05050"/>
    </source>
</evidence>
<keyword evidence="3" id="KW-0489">Methyltransferase</keyword>
<dbReference type="OrthoDB" id="5679686at2"/>
<dbReference type="InterPro" id="IPR052514">
    <property type="entry name" value="SAM-dependent_MTase"/>
</dbReference>
<dbReference type="NCBIfam" id="TIGR01444">
    <property type="entry name" value="fkbM_fam"/>
    <property type="match status" value="1"/>
</dbReference>
<dbReference type="InterPro" id="IPR029063">
    <property type="entry name" value="SAM-dependent_MTases_sf"/>
</dbReference>
<accession>A0A4R5Q7J2</accession>
<reference evidence="3 4" key="1">
    <citation type="journal article" date="2016" name="J. Microbiol.">
        <title>Dankookia rubra gen. nov., sp. nov., an alphaproteobacterium isolated from sediment of a shallow stream.</title>
        <authorList>
            <person name="Kim W.H."/>
            <person name="Kim D.H."/>
            <person name="Kang K."/>
            <person name="Ahn T.Y."/>
        </authorList>
    </citation>
    <scope>NUCLEOTIDE SEQUENCE [LARGE SCALE GENOMIC DNA]</scope>
    <source>
        <strain evidence="3 4">JCM30602</strain>
    </source>
</reference>
<evidence type="ECO:0000313" key="3">
    <source>
        <dbReference type="EMBL" id="TDH58459.1"/>
    </source>
</evidence>
<comment type="caution">
    <text evidence="3">The sequence shown here is derived from an EMBL/GenBank/DDBJ whole genome shotgun (WGS) entry which is preliminary data.</text>
</comment>
<gene>
    <name evidence="3" type="ORF">E2C06_32445</name>
</gene>
<organism evidence="3 4">
    <name type="scientific">Dankookia rubra</name>
    <dbReference type="NCBI Taxonomy" id="1442381"/>
    <lineage>
        <taxon>Bacteria</taxon>
        <taxon>Pseudomonadati</taxon>
        <taxon>Pseudomonadota</taxon>
        <taxon>Alphaproteobacteria</taxon>
        <taxon>Acetobacterales</taxon>
        <taxon>Roseomonadaceae</taxon>
        <taxon>Dankookia</taxon>
    </lineage>
</organism>
<evidence type="ECO:0000256" key="1">
    <source>
        <dbReference type="SAM" id="MobiDB-lite"/>
    </source>
</evidence>
<dbReference type="InterPro" id="IPR006342">
    <property type="entry name" value="FkbM_mtfrase"/>
</dbReference>
<dbReference type="GO" id="GO:0008168">
    <property type="term" value="F:methyltransferase activity"/>
    <property type="evidence" value="ECO:0007669"/>
    <property type="project" value="UniProtKB-KW"/>
</dbReference>
<protein>
    <submittedName>
        <fullName evidence="3">FkbM family methyltransferase</fullName>
    </submittedName>
</protein>
<dbReference type="PANTHER" id="PTHR34203">
    <property type="entry name" value="METHYLTRANSFERASE, FKBM FAMILY PROTEIN"/>
    <property type="match status" value="1"/>
</dbReference>
<feature type="domain" description="Methyltransferase FkbM" evidence="2">
    <location>
        <begin position="153"/>
        <end position="287"/>
    </location>
</feature>
<sequence length="376" mass="41443">MVRVDSNIGQKPAKGKQSADNRAVRGLPRAYETSWKAPAGYNEVFKTPRRMSLVDNHSAFVKFRARLVALLIAFADGVSRIVHHKGYWHACSVLSWAVPKDLVVSVQIANDAKFQFFLADAYWNSLLGKFFVYEDDVARLLLSLSHVEYTFIDCGANFGYWSVLLSSGSFGNKRVIAVEAASANFKLLLRNREANENRFDALHAAVTDSDGEMVSLSSSKHHSAVSVSQHLGGETICSTTLDAIVRTNLTGFDGPLVIKLDIEGLEAAAMRSASGVLGRALFIYEDHGDDPSCQTTAAVLNELRLTVYYIDAIGLMPIRCVEECRQIKKKRTLGYNFLAISPTASLHREIDRFVLDRPSGGPNRHHGVEKIGKIPA</sequence>
<dbReference type="GO" id="GO:0032259">
    <property type="term" value="P:methylation"/>
    <property type="evidence" value="ECO:0007669"/>
    <property type="project" value="UniProtKB-KW"/>
</dbReference>
<dbReference type="Proteomes" id="UP000295096">
    <property type="component" value="Unassembled WGS sequence"/>
</dbReference>
<evidence type="ECO:0000313" key="4">
    <source>
        <dbReference type="Proteomes" id="UP000295096"/>
    </source>
</evidence>
<dbReference type="AlphaFoldDB" id="A0A4R5Q7J2"/>
<feature type="region of interest" description="Disordered" evidence="1">
    <location>
        <begin position="1"/>
        <end position="22"/>
    </location>
</feature>
<keyword evidence="4" id="KW-1185">Reference proteome</keyword>
<dbReference type="Gene3D" id="3.40.50.150">
    <property type="entry name" value="Vaccinia Virus protein VP39"/>
    <property type="match status" value="1"/>
</dbReference>
<dbReference type="PANTHER" id="PTHR34203:SF15">
    <property type="entry name" value="SLL1173 PROTEIN"/>
    <property type="match status" value="1"/>
</dbReference>
<keyword evidence="3" id="KW-0808">Transferase</keyword>
<dbReference type="SUPFAM" id="SSF53335">
    <property type="entry name" value="S-adenosyl-L-methionine-dependent methyltransferases"/>
    <property type="match status" value="1"/>
</dbReference>
<dbReference type="Pfam" id="PF05050">
    <property type="entry name" value="Methyltransf_21"/>
    <property type="match status" value="1"/>
</dbReference>